<name>G7QB76_9BACT</name>
<dbReference type="Proteomes" id="UP000004662">
    <property type="component" value="Chromosome"/>
</dbReference>
<dbReference type="InterPro" id="IPR041883">
    <property type="entry name" value="PilM_N-ter"/>
</dbReference>
<keyword evidence="2" id="KW-1185">Reference proteome</keyword>
<organism evidence="1 2">
    <name type="scientific">Solidesulfovibrio carbinoliphilus subsp. oakridgensis</name>
    <dbReference type="NCBI Taxonomy" id="694327"/>
    <lineage>
        <taxon>Bacteria</taxon>
        <taxon>Pseudomonadati</taxon>
        <taxon>Thermodesulfobacteriota</taxon>
        <taxon>Desulfovibrionia</taxon>
        <taxon>Desulfovibrionales</taxon>
        <taxon>Desulfovibrionaceae</taxon>
        <taxon>Solidesulfovibrio</taxon>
    </lineage>
</organism>
<evidence type="ECO:0000313" key="2">
    <source>
        <dbReference type="Proteomes" id="UP000004662"/>
    </source>
</evidence>
<reference evidence="2" key="1">
    <citation type="journal article" date="2015" name="Genome Announc.">
        <title>High-Quality Draft Genome Sequence of Desulfovibrio carbinoliphilus FW-101-2B, an Organic Acid-Oxidizing Sulfate-Reducing Bacterium Isolated from Uranium(VI)-Contaminated Groundwater.</title>
        <authorList>
            <person name="Ramsay B.D."/>
            <person name="Hwang C."/>
            <person name="Woo H.L."/>
            <person name="Carroll S.L."/>
            <person name="Lucas S."/>
            <person name="Han J."/>
            <person name="Lapidus A.L."/>
            <person name="Cheng J.F."/>
            <person name="Goodwin L.A."/>
            <person name="Pitluck S."/>
            <person name="Peters L."/>
            <person name="Chertkov O."/>
            <person name="Held B."/>
            <person name="Detter J.C."/>
            <person name="Han C.S."/>
            <person name="Tapia R."/>
            <person name="Land M.L."/>
            <person name="Hauser L.J."/>
            <person name="Kyrpides N.C."/>
            <person name="Ivanova N.N."/>
            <person name="Mikhailova N."/>
            <person name="Pagani I."/>
            <person name="Woyke T."/>
            <person name="Arkin A.P."/>
            <person name="Dehal P."/>
            <person name="Chivian D."/>
            <person name="Criddle C.S."/>
            <person name="Wu W."/>
            <person name="Chakraborty R."/>
            <person name="Hazen T.C."/>
            <person name="Fields M.W."/>
        </authorList>
    </citation>
    <scope>NUCLEOTIDE SEQUENCE [LARGE SCALE GENOMIC DNA]</scope>
    <source>
        <strain evidence="2">FW-101-2B</strain>
    </source>
</reference>
<proteinExistence type="predicted"/>
<sequence>MKPMAFLMILLGVMAMIYVGNMTSQDEQRTEAIALNFAHYRNEVHRYVFEGHKAAGDIAVSSLDLPTGWTMLRPWQARIEAGCLYVWGEASPEEIAAVRDLYWGSYAIGRAAGGRLDPGYGGTTPIPSFVAADSLVSVVSVE</sequence>
<dbReference type="eggNOG" id="ENOG5033GAT">
    <property type="taxonomic scope" value="Bacteria"/>
</dbReference>
<protein>
    <submittedName>
        <fullName evidence="1">PilM inner membrane family protein</fullName>
    </submittedName>
</protein>
<accession>G7QB76</accession>
<dbReference type="Gene3D" id="3.30.1300.90">
    <property type="entry name" value="PilM protein, N-terminal domain"/>
    <property type="match status" value="1"/>
</dbReference>
<dbReference type="InterPro" id="IPR009987">
    <property type="entry name" value="IM_PilM"/>
</dbReference>
<dbReference type="HOGENOM" id="CLU_144873_0_0_7"/>
<evidence type="ECO:0000313" key="1">
    <source>
        <dbReference type="EMBL" id="EHJ48818.1"/>
    </source>
</evidence>
<dbReference type="Pfam" id="PF07419">
    <property type="entry name" value="PilM"/>
    <property type="match status" value="1"/>
</dbReference>
<gene>
    <name evidence="1" type="ORF">DFW101_2814</name>
</gene>
<dbReference type="RefSeq" id="WP_009182178.1">
    <property type="nucleotide sequence ID" value="NZ_CM001368.1"/>
</dbReference>
<dbReference type="OrthoDB" id="5456316at2"/>
<dbReference type="STRING" id="694327.DFW101_2814"/>
<dbReference type="EMBL" id="CM001368">
    <property type="protein sequence ID" value="EHJ48818.1"/>
    <property type="molecule type" value="Genomic_DNA"/>
</dbReference>
<dbReference type="AlphaFoldDB" id="G7QB76"/>